<feature type="compositionally biased region" description="Gly residues" evidence="2">
    <location>
        <begin position="227"/>
        <end position="250"/>
    </location>
</feature>
<dbReference type="OrthoDB" id="4958400at2759"/>
<name>A0A8K0JAK3_9HYPO</name>
<comment type="caution">
    <text evidence="3">The sequence shown here is derived from an EMBL/GenBank/DDBJ whole genome shotgun (WGS) entry which is preliminary data.</text>
</comment>
<keyword evidence="1" id="KW-0175">Coiled coil</keyword>
<accession>A0A8K0JAK3</accession>
<protein>
    <submittedName>
        <fullName evidence="3">Uncharacterized protein</fullName>
    </submittedName>
</protein>
<feature type="coiled-coil region" evidence="1">
    <location>
        <begin position="625"/>
        <end position="652"/>
    </location>
</feature>
<organism evidence="3 4">
    <name type="scientific">Claviceps africana</name>
    <dbReference type="NCBI Taxonomy" id="83212"/>
    <lineage>
        <taxon>Eukaryota</taxon>
        <taxon>Fungi</taxon>
        <taxon>Dikarya</taxon>
        <taxon>Ascomycota</taxon>
        <taxon>Pezizomycotina</taxon>
        <taxon>Sordariomycetes</taxon>
        <taxon>Hypocreomycetidae</taxon>
        <taxon>Hypocreales</taxon>
        <taxon>Clavicipitaceae</taxon>
        <taxon>Claviceps</taxon>
    </lineage>
</organism>
<evidence type="ECO:0000313" key="4">
    <source>
        <dbReference type="Proteomes" id="UP000811619"/>
    </source>
</evidence>
<evidence type="ECO:0000313" key="3">
    <source>
        <dbReference type="EMBL" id="KAG5927175.1"/>
    </source>
</evidence>
<gene>
    <name evidence="3" type="ORF">E4U42_002523</name>
</gene>
<feature type="region of interest" description="Disordered" evidence="2">
    <location>
        <begin position="74"/>
        <end position="113"/>
    </location>
</feature>
<evidence type="ECO:0000256" key="2">
    <source>
        <dbReference type="SAM" id="MobiDB-lite"/>
    </source>
</evidence>
<evidence type="ECO:0000256" key="1">
    <source>
        <dbReference type="SAM" id="Coils"/>
    </source>
</evidence>
<feature type="compositionally biased region" description="Gly residues" evidence="2">
    <location>
        <begin position="188"/>
        <end position="206"/>
    </location>
</feature>
<feature type="compositionally biased region" description="Gly residues" evidence="2">
    <location>
        <begin position="150"/>
        <end position="161"/>
    </location>
</feature>
<feature type="region of interest" description="Disordered" evidence="2">
    <location>
        <begin position="134"/>
        <end position="251"/>
    </location>
</feature>
<feature type="compositionally biased region" description="Low complexity" evidence="2">
    <location>
        <begin position="207"/>
        <end position="226"/>
    </location>
</feature>
<proteinExistence type="predicted"/>
<reference evidence="3" key="1">
    <citation type="journal article" date="2020" name="bioRxiv">
        <title>Whole genome comparisons of ergot fungi reveals the divergence and evolution of species within the genus Claviceps are the result of varying mechanisms driving genome evolution and host range expansion.</title>
        <authorList>
            <person name="Wyka S.A."/>
            <person name="Mondo S.J."/>
            <person name="Liu M."/>
            <person name="Dettman J."/>
            <person name="Nalam V."/>
            <person name="Broders K.D."/>
        </authorList>
    </citation>
    <scope>NUCLEOTIDE SEQUENCE</scope>
    <source>
        <strain evidence="3">CCC 489</strain>
    </source>
</reference>
<dbReference type="Proteomes" id="UP000811619">
    <property type="component" value="Unassembled WGS sequence"/>
</dbReference>
<sequence>MAIPQDFIYQRYEDQSTYTILTSDLVLTADLIDPKKDCVIYADVLTLNQSRGKLVFPGRNLTICCRSLDPNGVAISTQGPDSQKAAPASKPRTSDDPAVNKGNPNGQDADAITSADFGVRGGNVTILAGSIEKPLTVNSSGGKGRDGQKGGDAGKGANGADGGDDRERRQGHFGRPDGKFPGSPGQNGKAGGNGGNGGKPGQGGDAGTITVSTVTDPPSVSSTTAGGLAGKPGVGGSGAAGGKGGTGGRLGEWREIRQGHNSVRHEFVYIGRYSNGTNGAAGRAGQVIQGQDGKSAAVAVRKMASVQSTIAANPQLFAQLQLMMQVVKIHYLDRDFARAKNVLAWIFGLTAGRSGAAYAKKWDGLHQQSATYLTRLSRGLDYFGNAANFVPLASFSLYASSVTPMLVLGGTVQTVFDTYTRYLKDQNSGYNDFSNAYSACERAIATYKKAIADAKEQREQLWEECLVLESQVAAARDRMLKAEQSFKYAVEARRRCLKFEAIVGLISSLTGLPLDLIDGIRQAKKAEYSGAAGSLIGGLPADFLQLGKTINVLSRDFSDAEELWEKTVRALEADGADSAKLAVDLDAINEQMADYMDMPEARAYNAAVRAYVGLCQARNLKIFECSKLDEDMAGLDAKIDQTQTQMDELKSIESGKLDPTLAPYRTFLLGLYNNFKDSLIDQLFFETTAFRYRTLKDFRQIIQSGNTLAELSVMQGQIIQAVIDHQNKADRIEQPFNSLPTHPFQSATAESVAGFRAGLGGELVFRIPFDEPSFQGLAQLQMTKFAVSLPGVQFASPSQPRKVYVSLRCHGDCSVVDPKSATNIFRFTHNPIMATYQYELVRGDDGKDVERYIAGGALVDTGDGHDQKSISLSPFCTWTLSLPAKFNVGVDVSKIEDVVLSFGGKGSPASWKKFKYPAMMI</sequence>
<feature type="compositionally biased region" description="Basic and acidic residues" evidence="2">
    <location>
        <begin position="163"/>
        <end position="178"/>
    </location>
</feature>
<dbReference type="EMBL" id="SRPY01000202">
    <property type="protein sequence ID" value="KAG5927175.1"/>
    <property type="molecule type" value="Genomic_DNA"/>
</dbReference>
<dbReference type="AlphaFoldDB" id="A0A8K0JAK3"/>
<feature type="coiled-coil region" evidence="1">
    <location>
        <begin position="437"/>
        <end position="464"/>
    </location>
</feature>
<keyword evidence="4" id="KW-1185">Reference proteome</keyword>